<name>A0ABN7Q4D2_9BURK</name>
<reference evidence="1 2" key="1">
    <citation type="submission" date="2021-03" db="EMBL/GenBank/DDBJ databases">
        <authorList>
            <person name="Peeters C."/>
        </authorList>
    </citation>
    <scope>NUCLEOTIDE SEQUENCE [LARGE SCALE GENOMIC DNA]</scope>
    <source>
        <strain evidence="1 2">LMG 26411</strain>
    </source>
</reference>
<dbReference type="Proteomes" id="UP000672657">
    <property type="component" value="Unassembled WGS sequence"/>
</dbReference>
<organism evidence="1 2">
    <name type="scientific">Cupriavidus numazuensis</name>
    <dbReference type="NCBI Taxonomy" id="221992"/>
    <lineage>
        <taxon>Bacteria</taxon>
        <taxon>Pseudomonadati</taxon>
        <taxon>Pseudomonadota</taxon>
        <taxon>Betaproteobacteria</taxon>
        <taxon>Burkholderiales</taxon>
        <taxon>Burkholderiaceae</taxon>
        <taxon>Cupriavidus</taxon>
    </lineage>
</organism>
<evidence type="ECO:0000313" key="1">
    <source>
        <dbReference type="EMBL" id="CAG2156561.1"/>
    </source>
</evidence>
<keyword evidence="2" id="KW-1185">Reference proteome</keyword>
<sequence>MVMPHLQNPLGFQMPDEKKRALVEMLTSKAYQPPTSDIRTVGYCRLPFARRSSLNSE</sequence>
<proteinExistence type="predicted"/>
<dbReference type="EMBL" id="CAJPVI010000037">
    <property type="protein sequence ID" value="CAG2156561.1"/>
    <property type="molecule type" value="Genomic_DNA"/>
</dbReference>
<accession>A0ABN7Q4D2</accession>
<protein>
    <submittedName>
        <fullName evidence="1">Uncharacterized protein</fullName>
    </submittedName>
</protein>
<comment type="caution">
    <text evidence="1">The sequence shown here is derived from an EMBL/GenBank/DDBJ whole genome shotgun (WGS) entry which is preliminary data.</text>
</comment>
<gene>
    <name evidence="1" type="ORF">LMG26411_05294</name>
</gene>
<evidence type="ECO:0000313" key="2">
    <source>
        <dbReference type="Proteomes" id="UP000672657"/>
    </source>
</evidence>